<evidence type="ECO:0008006" key="4">
    <source>
        <dbReference type="Google" id="ProtNLM"/>
    </source>
</evidence>
<sequence length="305" mass="35317">MIQLLKKLFYFACFLPAFYLAGLMFFGDYAPNIKTNLSNYGYTAKRLSEADTISKVDIIFVGSSHTYRGFDTRLFEIAGYKTFNLGTSNQTHIQTQMLLKQYIRKLNPKLVVYEVYPGTLQNDGVESSLDLIAHRKTSFEMFKMVTQVNHLLTYNSFFYKLLMPSEAKKDNDINISNDSTDHYINGGFVERENTNNTIFNNQPYSFTISKKQLKAFKLNLLFLKQQEIPFLLVMAPVTKTKFNNITNRLEIDSLYTGLGDYINYNYSILGLNDTIDFYDAHHLNQSGVIKFNQQLLKDLNEFSFE</sequence>
<dbReference type="Proteomes" id="UP000721861">
    <property type="component" value="Unassembled WGS sequence"/>
</dbReference>
<keyword evidence="3" id="KW-1185">Reference proteome</keyword>
<dbReference type="SUPFAM" id="SSF52266">
    <property type="entry name" value="SGNH hydrolase"/>
    <property type="match status" value="1"/>
</dbReference>
<keyword evidence="1" id="KW-1133">Transmembrane helix</keyword>
<dbReference type="EMBL" id="JAGUCN010000013">
    <property type="protein sequence ID" value="MBS2212130.1"/>
    <property type="molecule type" value="Genomic_DNA"/>
</dbReference>
<gene>
    <name evidence="2" type="ORF">KEM09_11990</name>
</gene>
<reference evidence="2 3" key="1">
    <citation type="journal article" date="2014" name="Int. J. Syst. Evol. Microbiol.">
        <title>Carboxylicivirga gen. nov. in the family Marinilabiliaceae with two novel species, Carboxylicivirga mesophila sp. nov. and Carboxylicivirga taeanensis sp. nov., and reclassification of Cytophaga fermentans as Saccharicrinis fermentans gen. nov., comb. nov.</title>
        <authorList>
            <person name="Yang S.H."/>
            <person name="Seo H.S."/>
            <person name="Woo J.H."/>
            <person name="Oh H.M."/>
            <person name="Jang H."/>
            <person name="Lee J.H."/>
            <person name="Kim S.J."/>
            <person name="Kwon K.K."/>
        </authorList>
    </citation>
    <scope>NUCLEOTIDE SEQUENCE [LARGE SCALE GENOMIC DNA]</scope>
    <source>
        <strain evidence="2 3">JCM 18290</strain>
    </source>
</reference>
<evidence type="ECO:0000256" key="1">
    <source>
        <dbReference type="SAM" id="Phobius"/>
    </source>
</evidence>
<name>A0ABS5KAT5_9BACT</name>
<protein>
    <recommendedName>
        <fullName evidence="4">DUF1574 domain-containing protein</fullName>
    </recommendedName>
</protein>
<organism evidence="2 3">
    <name type="scientific">Carboxylicivirga mesophila</name>
    <dbReference type="NCBI Taxonomy" id="1166478"/>
    <lineage>
        <taxon>Bacteria</taxon>
        <taxon>Pseudomonadati</taxon>
        <taxon>Bacteroidota</taxon>
        <taxon>Bacteroidia</taxon>
        <taxon>Marinilabiliales</taxon>
        <taxon>Marinilabiliaceae</taxon>
        <taxon>Carboxylicivirga</taxon>
    </lineage>
</organism>
<keyword evidence="1" id="KW-0812">Transmembrane</keyword>
<proteinExistence type="predicted"/>
<dbReference type="RefSeq" id="WP_212228613.1">
    <property type="nucleotide sequence ID" value="NZ_JAGUCN010000013.1"/>
</dbReference>
<keyword evidence="1" id="KW-0472">Membrane</keyword>
<comment type="caution">
    <text evidence="2">The sequence shown here is derived from an EMBL/GenBank/DDBJ whole genome shotgun (WGS) entry which is preliminary data.</text>
</comment>
<accession>A0ABS5KAT5</accession>
<evidence type="ECO:0000313" key="3">
    <source>
        <dbReference type="Proteomes" id="UP000721861"/>
    </source>
</evidence>
<evidence type="ECO:0000313" key="2">
    <source>
        <dbReference type="EMBL" id="MBS2212130.1"/>
    </source>
</evidence>
<feature type="transmembrane region" description="Helical" evidence="1">
    <location>
        <begin position="7"/>
        <end position="27"/>
    </location>
</feature>